<keyword evidence="6" id="KW-0408">Iron</keyword>
<feature type="compositionally biased region" description="Basic and acidic residues" evidence="9">
    <location>
        <begin position="267"/>
        <end position="280"/>
    </location>
</feature>
<feature type="region of interest" description="Disordered" evidence="9">
    <location>
        <begin position="263"/>
        <end position="343"/>
    </location>
</feature>
<dbReference type="Gene3D" id="3.60.9.10">
    <property type="entry name" value="Aldehyde ferredoxin oxidoreductase, N-terminal domain"/>
    <property type="match status" value="1"/>
</dbReference>
<dbReference type="GO" id="GO:0016625">
    <property type="term" value="F:oxidoreductase activity, acting on the aldehyde or oxo group of donors, iron-sulfur protein as acceptor"/>
    <property type="evidence" value="ECO:0007669"/>
    <property type="project" value="InterPro"/>
</dbReference>
<evidence type="ECO:0000313" key="12">
    <source>
        <dbReference type="Proteomes" id="UP000323537"/>
    </source>
</evidence>
<evidence type="ECO:0000313" key="11">
    <source>
        <dbReference type="EMBL" id="SFH67911.1"/>
    </source>
</evidence>
<evidence type="ECO:0000256" key="5">
    <source>
        <dbReference type="ARBA" id="ARBA00023002"/>
    </source>
</evidence>
<keyword evidence="4" id="KW-0479">Metal-binding</keyword>
<dbReference type="PANTHER" id="PTHR30038:SF7">
    <property type="entry name" value="TUNGSTEN-CONTAINING GLYCERALDEHYDE-3-PHOSPHATE:FERREDOXIN OXIDOREDUCTASE"/>
    <property type="match status" value="1"/>
</dbReference>
<evidence type="ECO:0000256" key="9">
    <source>
        <dbReference type="SAM" id="MobiDB-lite"/>
    </source>
</evidence>
<evidence type="ECO:0000256" key="3">
    <source>
        <dbReference type="ARBA" id="ARBA00022485"/>
    </source>
</evidence>
<dbReference type="InterPro" id="IPR036021">
    <property type="entry name" value="Tungsten_al_ferr_oxy-like_C"/>
</dbReference>
<dbReference type="InterPro" id="IPR036503">
    <property type="entry name" value="Ald_Fedxn_OxRdtase_N_sf"/>
</dbReference>
<evidence type="ECO:0000256" key="7">
    <source>
        <dbReference type="ARBA" id="ARBA00023014"/>
    </source>
</evidence>
<dbReference type="InterPro" id="IPR013985">
    <property type="entry name" value="Ald_Fedxn_OxRdtase_dom3"/>
</dbReference>
<keyword evidence="3" id="KW-0004">4Fe-4S</keyword>
<dbReference type="InterPro" id="IPR013984">
    <property type="entry name" value="Ald_Fedxn_OxRdtase_dom2"/>
</dbReference>
<evidence type="ECO:0000256" key="6">
    <source>
        <dbReference type="ARBA" id="ARBA00023004"/>
    </source>
</evidence>
<evidence type="ECO:0000256" key="1">
    <source>
        <dbReference type="ARBA" id="ARBA00001966"/>
    </source>
</evidence>
<dbReference type="InterPro" id="IPR013983">
    <property type="entry name" value="Ald_Fedxn_OxRdtase_N"/>
</dbReference>
<name>A0A1I3C1R0_9EURY</name>
<sequence length="642" mass="66495">MMDPPDRILRVDLSTRRVDSEPVPEEWLARYVGGKGLGARYLYAAGGGIDPESPANPLAFMTGPLTGYTPGEQRYAAITKSPLTGAFLDSYGGGAFPGRLAASLGPHLGVLVTGAADEPVVLSLSDGEATVDPAGDLWGLDAAETDDRFPDAAVACVGPAGENAVRYATIASDGGDHHAGRGGAGAVMGSKRLKAVVARDPPPEPSGRLAALRERDGAAFADSDAGRWLAASDTLETVDFANEAGVLPTRGWQERRFEGAEGIGIERAAERATGREREDDPVPGGFRIPESEGAENDDDGDAGDDDGDDRDDGDAGDGDERDDGDGDYDAGESASAGDSVPRGATPIVLGAGLGIDDFDAVAALGGVCDRLGMDVISAGNAVAWAVRAGEEGLIDREVAFGDEAAARATIEEIAGRETPLGDALADGVAAAAARLGGEDLIPTVKGMELSSYDPRGATSMALAYATSDRGACHRRARPVEADAMAPDSRDPDAVAAAVAAEQDRRAALWCLVGDDFLEDVFDPAVAAEWLAARGYDHDPADLAALGERVWTLTRLYNVREGFRREDDALPPAIAGARDEGDEAASDHSDGLDPNAFNELLDGYYAVREWDENGRPTATLLDRLGLADLADVPAATGGGIDGR</sequence>
<evidence type="ECO:0000256" key="2">
    <source>
        <dbReference type="ARBA" id="ARBA00011032"/>
    </source>
</evidence>
<evidence type="ECO:0000256" key="8">
    <source>
        <dbReference type="ARBA" id="ARBA00049934"/>
    </source>
</evidence>
<keyword evidence="12" id="KW-1185">Reference proteome</keyword>
<dbReference type="Gene3D" id="1.10.569.10">
    <property type="entry name" value="Aldehyde Ferredoxin Oxidoreductase Protein, subunit A, domain 2"/>
    <property type="match status" value="1"/>
</dbReference>
<dbReference type="InterPro" id="IPR001203">
    <property type="entry name" value="OxRdtase_Ald_Fedxn_C"/>
</dbReference>
<dbReference type="GO" id="GO:0051539">
    <property type="term" value="F:4 iron, 4 sulfur cluster binding"/>
    <property type="evidence" value="ECO:0007669"/>
    <property type="project" value="UniProtKB-KW"/>
</dbReference>
<dbReference type="AlphaFoldDB" id="A0A1I3C1R0"/>
<keyword evidence="7" id="KW-0411">Iron-sulfur</keyword>
<comment type="cofactor">
    <cofactor evidence="1">
        <name>[4Fe-4S] cluster</name>
        <dbReference type="ChEBI" id="CHEBI:49883"/>
    </cofactor>
</comment>
<evidence type="ECO:0000259" key="10">
    <source>
        <dbReference type="SMART" id="SM00790"/>
    </source>
</evidence>
<dbReference type="Gene3D" id="1.10.599.10">
    <property type="entry name" value="Aldehyde Ferredoxin Oxidoreductase Protein, subunit A, domain 3"/>
    <property type="match status" value="1"/>
</dbReference>
<dbReference type="Pfam" id="PF01314">
    <property type="entry name" value="AFOR_C"/>
    <property type="match status" value="1"/>
</dbReference>
<dbReference type="SMART" id="SM00790">
    <property type="entry name" value="AFOR_N"/>
    <property type="match status" value="1"/>
</dbReference>
<keyword evidence="5" id="KW-0560">Oxidoreductase</keyword>
<organism evidence="11 12">
    <name type="scientific">Halorubrum aquaticum</name>
    <dbReference type="NCBI Taxonomy" id="387340"/>
    <lineage>
        <taxon>Archaea</taxon>
        <taxon>Methanobacteriati</taxon>
        <taxon>Methanobacteriota</taxon>
        <taxon>Stenosarchaea group</taxon>
        <taxon>Halobacteria</taxon>
        <taxon>Halobacteriales</taxon>
        <taxon>Haloferacaceae</taxon>
        <taxon>Halorubrum</taxon>
    </lineage>
</organism>
<proteinExistence type="inferred from homology"/>
<feature type="domain" description="Aldehyde ferredoxin oxidoreductase N-terminal" evidence="10">
    <location>
        <begin position="6"/>
        <end position="202"/>
    </location>
</feature>
<comment type="similarity">
    <text evidence="2">Belongs to the AOR/FOR family.</text>
</comment>
<gene>
    <name evidence="11" type="ORF">SAMN04488066_11727</name>
</gene>
<accession>A0A1I3C1R0</accession>
<dbReference type="PANTHER" id="PTHR30038">
    <property type="entry name" value="ALDEHYDE FERREDOXIN OXIDOREDUCTASE"/>
    <property type="match status" value="1"/>
</dbReference>
<dbReference type="Proteomes" id="UP000323537">
    <property type="component" value="Unassembled WGS sequence"/>
</dbReference>
<dbReference type="EMBL" id="FOPZ01000017">
    <property type="protein sequence ID" value="SFH67911.1"/>
    <property type="molecule type" value="Genomic_DNA"/>
</dbReference>
<dbReference type="InterPro" id="IPR051919">
    <property type="entry name" value="W-dependent_AOR"/>
</dbReference>
<protein>
    <submittedName>
        <fullName evidence="11">Aldehyde:ferredoxin oxidoreductase</fullName>
    </submittedName>
</protein>
<reference evidence="11 12" key="1">
    <citation type="submission" date="2016-10" db="EMBL/GenBank/DDBJ databases">
        <authorList>
            <person name="Varghese N."/>
            <person name="Submissions S."/>
        </authorList>
    </citation>
    <scope>NUCLEOTIDE SEQUENCE [LARGE SCALE GENOMIC DNA]</scope>
    <source>
        <strain evidence="11 12">CGMCC 1.6377</strain>
    </source>
</reference>
<dbReference type="GO" id="GO:0046872">
    <property type="term" value="F:metal ion binding"/>
    <property type="evidence" value="ECO:0007669"/>
    <property type="project" value="UniProtKB-KW"/>
</dbReference>
<feature type="compositionally biased region" description="Acidic residues" evidence="9">
    <location>
        <begin position="292"/>
        <end position="330"/>
    </location>
</feature>
<dbReference type="SUPFAM" id="SSF48310">
    <property type="entry name" value="Aldehyde ferredoxin oxidoreductase, C-terminal domains"/>
    <property type="match status" value="2"/>
</dbReference>
<dbReference type="Pfam" id="PF02730">
    <property type="entry name" value="AFOR_N"/>
    <property type="match status" value="1"/>
</dbReference>
<comment type="cofactor">
    <cofactor evidence="8">
        <name>tungstopterin</name>
        <dbReference type="ChEBI" id="CHEBI:30402"/>
    </cofactor>
</comment>
<dbReference type="GO" id="GO:0009055">
    <property type="term" value="F:electron transfer activity"/>
    <property type="evidence" value="ECO:0007669"/>
    <property type="project" value="InterPro"/>
</dbReference>
<evidence type="ECO:0000256" key="4">
    <source>
        <dbReference type="ARBA" id="ARBA00022723"/>
    </source>
</evidence>
<dbReference type="SUPFAM" id="SSF56228">
    <property type="entry name" value="Aldehyde ferredoxin oxidoreductase, N-terminal domain"/>
    <property type="match status" value="1"/>
</dbReference>
<feature type="region of interest" description="Disordered" evidence="9">
    <location>
        <begin position="569"/>
        <end position="591"/>
    </location>
</feature>